<organism evidence="2 3">
    <name type="scientific">Candidatus Wolfebacteria bacterium CG18_big_fil_WC_8_21_14_2_50_39_7</name>
    <dbReference type="NCBI Taxonomy" id="1975071"/>
    <lineage>
        <taxon>Bacteria</taxon>
        <taxon>Candidatus Wolfeibacteriota</taxon>
    </lineage>
</organism>
<proteinExistence type="predicted"/>
<sequence>MLKKIRKRNILKGIFVISLTTNLLMPVLINSVLAQNWQGAAKDLAQGSPIKKPSDIFRILAKVVQYTYTIFFIVAVIFIIVAAFNFLTSQGNPEKINSAKSQITWAIVAIAIALISVGAAQIIKAFITP</sequence>
<evidence type="ECO:0000313" key="3">
    <source>
        <dbReference type="Proteomes" id="UP000229241"/>
    </source>
</evidence>
<keyword evidence="1" id="KW-0812">Transmembrane</keyword>
<accession>A0A2H0EDJ8</accession>
<name>A0A2H0EDJ8_9BACT</name>
<feature type="transmembrane region" description="Helical" evidence="1">
    <location>
        <begin position="66"/>
        <end position="87"/>
    </location>
</feature>
<dbReference type="AlphaFoldDB" id="A0A2H0EDJ8"/>
<comment type="caution">
    <text evidence="2">The sequence shown here is derived from an EMBL/GenBank/DDBJ whole genome shotgun (WGS) entry which is preliminary data.</text>
</comment>
<dbReference type="InterPro" id="IPR043993">
    <property type="entry name" value="T4SS_pilin"/>
</dbReference>
<dbReference type="Pfam" id="PF18895">
    <property type="entry name" value="T4SS_pilin"/>
    <property type="match status" value="1"/>
</dbReference>
<keyword evidence="1" id="KW-1133">Transmembrane helix</keyword>
<feature type="transmembrane region" description="Helical" evidence="1">
    <location>
        <begin position="103"/>
        <end position="127"/>
    </location>
</feature>
<evidence type="ECO:0000313" key="2">
    <source>
        <dbReference type="EMBL" id="PIP92381.1"/>
    </source>
</evidence>
<keyword evidence="1" id="KW-0472">Membrane</keyword>
<feature type="transmembrane region" description="Helical" evidence="1">
    <location>
        <begin position="9"/>
        <end position="29"/>
    </location>
</feature>
<reference evidence="2 3" key="1">
    <citation type="submission" date="2017-09" db="EMBL/GenBank/DDBJ databases">
        <title>Depth-based differentiation of microbial function through sediment-hosted aquifers and enrichment of novel symbionts in the deep terrestrial subsurface.</title>
        <authorList>
            <person name="Probst A.J."/>
            <person name="Ladd B."/>
            <person name="Jarett J.K."/>
            <person name="Geller-Mcgrath D.E."/>
            <person name="Sieber C.M."/>
            <person name="Emerson J.B."/>
            <person name="Anantharaman K."/>
            <person name="Thomas B.C."/>
            <person name="Malmstrom R."/>
            <person name="Stieglmeier M."/>
            <person name="Klingl A."/>
            <person name="Woyke T."/>
            <person name="Ryan C.M."/>
            <person name="Banfield J.F."/>
        </authorList>
    </citation>
    <scope>NUCLEOTIDE SEQUENCE [LARGE SCALE GENOMIC DNA]</scope>
    <source>
        <strain evidence="2">CG18_big_fil_WC_8_21_14_2_50_39_7</strain>
    </source>
</reference>
<gene>
    <name evidence="2" type="ORF">COW77_00210</name>
</gene>
<protein>
    <submittedName>
        <fullName evidence="2">Uncharacterized protein</fullName>
    </submittedName>
</protein>
<evidence type="ECO:0000256" key="1">
    <source>
        <dbReference type="SAM" id="Phobius"/>
    </source>
</evidence>
<dbReference type="EMBL" id="PCTX01000007">
    <property type="protein sequence ID" value="PIP92381.1"/>
    <property type="molecule type" value="Genomic_DNA"/>
</dbReference>
<dbReference type="Proteomes" id="UP000229241">
    <property type="component" value="Unassembled WGS sequence"/>
</dbReference>